<evidence type="ECO:0000256" key="3">
    <source>
        <dbReference type="ARBA" id="ARBA00022737"/>
    </source>
</evidence>
<feature type="domain" description="GATOR2 complex protein MIO zinc-ribbon like" evidence="5">
    <location>
        <begin position="1004"/>
        <end position="1093"/>
    </location>
</feature>
<evidence type="ECO:0000313" key="8">
    <source>
        <dbReference type="Proteomes" id="UP000054217"/>
    </source>
</evidence>
<dbReference type="InterPro" id="IPR031488">
    <property type="entry name" value="Zn_ribbon_mio"/>
</dbReference>
<dbReference type="CDD" id="cd16691">
    <property type="entry name" value="mRING-H2-C3H3C2_Mio"/>
    <property type="match status" value="1"/>
</dbReference>
<organism evidence="7 8">
    <name type="scientific">Pisolithus tinctorius Marx 270</name>
    <dbReference type="NCBI Taxonomy" id="870435"/>
    <lineage>
        <taxon>Eukaryota</taxon>
        <taxon>Fungi</taxon>
        <taxon>Dikarya</taxon>
        <taxon>Basidiomycota</taxon>
        <taxon>Agaricomycotina</taxon>
        <taxon>Agaricomycetes</taxon>
        <taxon>Agaricomycetidae</taxon>
        <taxon>Boletales</taxon>
        <taxon>Sclerodermatineae</taxon>
        <taxon>Pisolithaceae</taxon>
        <taxon>Pisolithus</taxon>
    </lineage>
</organism>
<gene>
    <name evidence="7" type="ORF">M404DRAFT_996312</name>
</gene>
<feature type="region of interest" description="Disordered" evidence="4">
    <location>
        <begin position="442"/>
        <end position="468"/>
    </location>
</feature>
<dbReference type="SUPFAM" id="SSF50978">
    <property type="entry name" value="WD40 repeat-like"/>
    <property type="match status" value="1"/>
</dbReference>
<dbReference type="GO" id="GO:1904263">
    <property type="term" value="P:positive regulation of TORC1 signaling"/>
    <property type="evidence" value="ECO:0007669"/>
    <property type="project" value="TreeGrafter"/>
</dbReference>
<dbReference type="Proteomes" id="UP000054217">
    <property type="component" value="Unassembled WGS sequence"/>
</dbReference>
<protein>
    <submittedName>
        <fullName evidence="7">Uncharacterized protein</fullName>
    </submittedName>
</protein>
<dbReference type="GO" id="GO:0005737">
    <property type="term" value="C:cytoplasm"/>
    <property type="evidence" value="ECO:0007669"/>
    <property type="project" value="TreeGrafter"/>
</dbReference>
<dbReference type="AlphaFoldDB" id="A0A0C3JK05"/>
<dbReference type="FunCoup" id="A0A0C3JK05">
    <property type="interactions" value="548"/>
</dbReference>
<keyword evidence="8" id="KW-1185">Reference proteome</keyword>
<evidence type="ECO:0000313" key="7">
    <source>
        <dbReference type="EMBL" id="KIO09468.1"/>
    </source>
</evidence>
<feature type="region of interest" description="Disordered" evidence="4">
    <location>
        <begin position="516"/>
        <end position="561"/>
    </location>
</feature>
<name>A0A0C3JK05_PISTI</name>
<evidence type="ECO:0000256" key="1">
    <source>
        <dbReference type="ARBA" id="ARBA00009713"/>
    </source>
</evidence>
<dbReference type="InterPro" id="IPR037593">
    <property type="entry name" value="MIOS/Sea4"/>
</dbReference>
<keyword evidence="3" id="KW-0677">Repeat</keyword>
<dbReference type="Pfam" id="PF21720">
    <property type="entry name" value="MIOS_WD40"/>
    <property type="match status" value="1"/>
</dbReference>
<sequence length="1096" mass="120919">MVATAQAEKQILWHPRSQSRFVVGGGSQISLYEWDPEQSEIRHLSSRSDFSFMKCFAWSPSPAVDDLFAVGLVSGRVELIRLEATRVARNNVLSSGPVAALPVRNSRSCNTLAFCQADPNYLAVGLDKVRGDPSLIIWDVQSCVSTLLPSKVGLPSNDAVVTRPQPRIAKADVGPRADSRMLQQYAPTEVVSALSFLPQSTCLLLAGMSSRWFRLFDLRSPMSAATSVASKVSGIATNAIDLHQVGCYGDGTVTIWDIRKLPQPLLTFTDKDAIADGERPRPGSVVHHIEFSSTRRGMLAVLGKDLTYVRFWDIRSANATDAPEGGRSRDASQSRVPRRSWTNLPWTASGSSGAEGIPEFQDPSSVVLADTRKTKHFGRPLASFALVPDTRPFSVTSEVMVVNKDGDLELYALHDMPKQSTWSSRGDLVIGTGLSCKIFPGSQDEDSPSHLSIDHTDSAPIPFGIREEDNPLVSRRDVNGFPAVLTAGVRDRRQLKPRAYSPASFRHYPLEASLARSEAISHHERSAERPSQRQHGEREKLKVQHTPTERNTPRNKKSTSCTIQQVVEDDVSMVMRTRAICGYGISNGFHNAKLTQADSFGRNGLSELWAWLLHSRDLLCYPASRVHGYDFSNQGLQGIWDGFPALPRVAAAKTKSTISLPAELLSTSFETTTTDANSSGTPSPTDIPGLLGTSPQSAEDVFYGDFDAAVGLLLSRQNPMRLPSSPSCRTKKAKQRQFALRLCGWSLVDEDLSSAIKKWERDGQYTRAACWLVFTKQYTKALELLMRSKDETHHLIAGTLAALVPGGSRSSELCELSERLIVRLLDPYVRVMLTQLTSKDWSDVLEEEALPLRERLAIAFQFLEDRALSSYLRRTVERLSSGGDIEGLIITGLTPAGMDILQSYVDHTGDVQTAAILSSYVCPARFQDLRAERWQEAYRDLLDGFKLFHHRVNFDIGRGQILQEAVRNGDLSPMYKWAPQHILIRCSYCSKPTNPNNMDAPSNSRVTACRCDRALPRCCVCLMTLSIVPDASRNADLLSSHSTSRDTIEDAIIICQTCRHGGHASHILEWFFGEEGAGSHGKCPVADCNCRCGDEL</sequence>
<keyword evidence="2" id="KW-0853">WD repeat</keyword>
<dbReference type="HOGENOM" id="CLU_005843_0_0_1"/>
<feature type="compositionally biased region" description="Polar residues" evidence="4">
    <location>
        <begin position="333"/>
        <end position="352"/>
    </location>
</feature>
<accession>A0A0C3JK05</accession>
<dbReference type="Pfam" id="PF21719">
    <property type="entry name" value="MIOS_a-sol"/>
    <property type="match status" value="1"/>
</dbReference>
<reference evidence="8" key="2">
    <citation type="submission" date="2015-01" db="EMBL/GenBank/DDBJ databases">
        <title>Evolutionary Origins and Diversification of the Mycorrhizal Mutualists.</title>
        <authorList>
            <consortium name="DOE Joint Genome Institute"/>
            <consortium name="Mycorrhizal Genomics Consortium"/>
            <person name="Kohler A."/>
            <person name="Kuo A."/>
            <person name="Nagy L.G."/>
            <person name="Floudas D."/>
            <person name="Copeland A."/>
            <person name="Barry K.W."/>
            <person name="Cichocki N."/>
            <person name="Veneault-Fourrey C."/>
            <person name="LaButti K."/>
            <person name="Lindquist E.A."/>
            <person name="Lipzen A."/>
            <person name="Lundell T."/>
            <person name="Morin E."/>
            <person name="Murat C."/>
            <person name="Riley R."/>
            <person name="Ohm R."/>
            <person name="Sun H."/>
            <person name="Tunlid A."/>
            <person name="Henrissat B."/>
            <person name="Grigoriev I.V."/>
            <person name="Hibbett D.S."/>
            <person name="Martin F."/>
        </authorList>
    </citation>
    <scope>NUCLEOTIDE SEQUENCE [LARGE SCALE GENOMIC DNA]</scope>
    <source>
        <strain evidence="8">Marx 270</strain>
    </source>
</reference>
<evidence type="ECO:0000256" key="4">
    <source>
        <dbReference type="SAM" id="MobiDB-lite"/>
    </source>
</evidence>
<feature type="domain" description="MIOS-like alpha-solenoid" evidence="6">
    <location>
        <begin position="728"/>
        <end position="862"/>
    </location>
</feature>
<comment type="similarity">
    <text evidence="1">Belongs to the WD repeat mio family.</text>
</comment>
<dbReference type="PANTHER" id="PTHR16453">
    <property type="entry name" value="WD40 DOMAIN-CONTAINING PROTEIN MIO FAMILY MEMBER"/>
    <property type="match status" value="1"/>
</dbReference>
<dbReference type="PANTHER" id="PTHR16453:SF9">
    <property type="entry name" value="GATOR COMPLEX PROTEIN MIOS"/>
    <property type="match status" value="1"/>
</dbReference>
<evidence type="ECO:0000259" key="6">
    <source>
        <dbReference type="Pfam" id="PF21719"/>
    </source>
</evidence>
<proteinExistence type="inferred from homology"/>
<feature type="region of interest" description="Disordered" evidence="4">
    <location>
        <begin position="320"/>
        <end position="358"/>
    </location>
</feature>
<evidence type="ECO:0000259" key="5">
    <source>
        <dbReference type="Pfam" id="PF17034"/>
    </source>
</evidence>
<dbReference type="OrthoDB" id="341486at2759"/>
<dbReference type="InParanoid" id="A0A0C3JK05"/>
<dbReference type="STRING" id="870435.A0A0C3JK05"/>
<dbReference type="EMBL" id="KN831954">
    <property type="protein sequence ID" value="KIO09468.1"/>
    <property type="molecule type" value="Genomic_DNA"/>
</dbReference>
<dbReference type="InterPro" id="IPR049092">
    <property type="entry name" value="MIOS_a-sol"/>
</dbReference>
<dbReference type="InterPro" id="IPR015943">
    <property type="entry name" value="WD40/YVTN_repeat-like_dom_sf"/>
</dbReference>
<dbReference type="Gene3D" id="2.130.10.10">
    <property type="entry name" value="YVTN repeat-like/Quinoprotein amine dehydrogenase"/>
    <property type="match status" value="2"/>
</dbReference>
<feature type="compositionally biased region" description="Basic and acidic residues" evidence="4">
    <location>
        <begin position="519"/>
        <end position="552"/>
    </location>
</feature>
<dbReference type="Pfam" id="PF17034">
    <property type="entry name" value="zinc_ribbon_16"/>
    <property type="match status" value="1"/>
</dbReference>
<reference evidence="7 8" key="1">
    <citation type="submission" date="2014-04" db="EMBL/GenBank/DDBJ databases">
        <authorList>
            <consortium name="DOE Joint Genome Institute"/>
            <person name="Kuo A."/>
            <person name="Kohler A."/>
            <person name="Costa M.D."/>
            <person name="Nagy L.G."/>
            <person name="Floudas D."/>
            <person name="Copeland A."/>
            <person name="Barry K.W."/>
            <person name="Cichocki N."/>
            <person name="Veneault-Fourrey C."/>
            <person name="LaButti K."/>
            <person name="Lindquist E.A."/>
            <person name="Lipzen A."/>
            <person name="Lundell T."/>
            <person name="Morin E."/>
            <person name="Murat C."/>
            <person name="Sun H."/>
            <person name="Tunlid A."/>
            <person name="Henrissat B."/>
            <person name="Grigoriev I.V."/>
            <person name="Hibbett D.S."/>
            <person name="Martin F."/>
            <person name="Nordberg H.P."/>
            <person name="Cantor M.N."/>
            <person name="Hua S.X."/>
        </authorList>
    </citation>
    <scope>NUCLEOTIDE SEQUENCE [LARGE SCALE GENOMIC DNA]</scope>
    <source>
        <strain evidence="7 8">Marx 270</strain>
    </source>
</reference>
<evidence type="ECO:0000256" key="2">
    <source>
        <dbReference type="ARBA" id="ARBA00022574"/>
    </source>
</evidence>
<dbReference type="InterPro" id="IPR036322">
    <property type="entry name" value="WD40_repeat_dom_sf"/>
</dbReference>